<keyword evidence="2" id="KW-1185">Reference proteome</keyword>
<dbReference type="Proteomes" id="UP000290932">
    <property type="component" value="Unassembled WGS sequence"/>
</dbReference>
<name>A0A498H3Z4_9EURY</name>
<gene>
    <name evidence="1" type="ORF">ABH15_00815</name>
</gene>
<dbReference type="AlphaFoldDB" id="A0A498H3Z4"/>
<evidence type="ECO:0000313" key="1">
    <source>
        <dbReference type="EMBL" id="RXE56750.1"/>
    </source>
</evidence>
<proteinExistence type="predicted"/>
<organism evidence="1 2">
    <name type="scientific">Methanoculleus taiwanensis</name>
    <dbReference type="NCBI Taxonomy" id="1550565"/>
    <lineage>
        <taxon>Archaea</taxon>
        <taxon>Methanobacteriati</taxon>
        <taxon>Methanobacteriota</taxon>
        <taxon>Stenosarchaea group</taxon>
        <taxon>Methanomicrobia</taxon>
        <taxon>Methanomicrobiales</taxon>
        <taxon>Methanomicrobiaceae</taxon>
        <taxon>Methanoculleus</taxon>
    </lineage>
</organism>
<sequence length="141" mass="14971">MQEDDRTRGFLAAICIVIALLFTLAGTSAVLAAFSPGNPGDDRYGEALRELDQTLIELEHLDESTSRTAVPDAREKVSAAVGRVRKAGGPDTEDLAAAHEDLERAFAAVPDGTPASETAGAIRGEVTALRAAWHRCFTHRG</sequence>
<dbReference type="EMBL" id="LHQS01000001">
    <property type="protein sequence ID" value="RXE56750.1"/>
    <property type="molecule type" value="Genomic_DNA"/>
</dbReference>
<evidence type="ECO:0000313" key="2">
    <source>
        <dbReference type="Proteomes" id="UP000290932"/>
    </source>
</evidence>
<reference evidence="1 2" key="1">
    <citation type="journal article" date="2015" name="Int. J. Syst. Evol. Microbiol.">
        <title>Methanoculleus taiwanensis sp. nov., a methanogen isolated from deep marine sediment at the deformation front area near Taiwan.</title>
        <authorList>
            <person name="Weng C.Y."/>
            <person name="Chen S.C."/>
            <person name="Lai M.C."/>
            <person name="Wu S.Y."/>
            <person name="Lin S."/>
            <person name="Yang T.F."/>
            <person name="Chen P.C."/>
        </authorList>
    </citation>
    <scope>NUCLEOTIDE SEQUENCE [LARGE SCALE GENOMIC DNA]</scope>
    <source>
        <strain evidence="1 2">CYW4</strain>
    </source>
</reference>
<protein>
    <submittedName>
        <fullName evidence="1">Uncharacterized protein</fullName>
    </submittedName>
</protein>
<comment type="caution">
    <text evidence="1">The sequence shown here is derived from an EMBL/GenBank/DDBJ whole genome shotgun (WGS) entry which is preliminary data.</text>
</comment>
<accession>A0A498H3Z4</accession>